<feature type="region of interest" description="Disordered" evidence="1">
    <location>
        <begin position="82"/>
        <end position="109"/>
    </location>
</feature>
<accession>A0A6L2JLG3</accession>
<gene>
    <name evidence="2" type="ORF">Tci_009856</name>
</gene>
<feature type="compositionally biased region" description="Basic residues" evidence="1">
    <location>
        <begin position="93"/>
        <end position="109"/>
    </location>
</feature>
<sequence>MLPVTRSIRSTMSLATTRHHHLSRCYLRRCHLSRRRLPHPHIVSTIITTGTTSPPSPPPQHPNHLSTVIITTAAIIHHHHRDSPTSTIYSNSRLHHHRTHPSRRCHSPASSNHRHFYTTIGGVCLAASYRIRGVCLGGSHHQEGVFIWLLLHREMRLDLDSARGVWICYATTIKGCLFRGSAAIKGVCLGMPPKMNSTSAASASEPPAMIQAAVRQLVVDSVATALETQAATMENANNANNVATKSS</sequence>
<proteinExistence type="predicted"/>
<reference evidence="2" key="1">
    <citation type="journal article" date="2019" name="Sci. Rep.">
        <title>Draft genome of Tanacetum cinerariifolium, the natural source of mosquito coil.</title>
        <authorList>
            <person name="Yamashiro T."/>
            <person name="Shiraishi A."/>
            <person name="Satake H."/>
            <person name="Nakayama K."/>
        </authorList>
    </citation>
    <scope>NUCLEOTIDE SEQUENCE</scope>
</reference>
<name>A0A6L2JLG3_TANCI</name>
<dbReference type="AlphaFoldDB" id="A0A6L2JLG3"/>
<dbReference type="EMBL" id="BKCJ010000984">
    <property type="protein sequence ID" value="GEU37878.1"/>
    <property type="molecule type" value="Genomic_DNA"/>
</dbReference>
<evidence type="ECO:0000256" key="1">
    <source>
        <dbReference type="SAM" id="MobiDB-lite"/>
    </source>
</evidence>
<evidence type="ECO:0000313" key="2">
    <source>
        <dbReference type="EMBL" id="GEU37878.1"/>
    </source>
</evidence>
<organism evidence="2">
    <name type="scientific">Tanacetum cinerariifolium</name>
    <name type="common">Dalmatian daisy</name>
    <name type="synonym">Chrysanthemum cinerariifolium</name>
    <dbReference type="NCBI Taxonomy" id="118510"/>
    <lineage>
        <taxon>Eukaryota</taxon>
        <taxon>Viridiplantae</taxon>
        <taxon>Streptophyta</taxon>
        <taxon>Embryophyta</taxon>
        <taxon>Tracheophyta</taxon>
        <taxon>Spermatophyta</taxon>
        <taxon>Magnoliopsida</taxon>
        <taxon>eudicotyledons</taxon>
        <taxon>Gunneridae</taxon>
        <taxon>Pentapetalae</taxon>
        <taxon>asterids</taxon>
        <taxon>campanulids</taxon>
        <taxon>Asterales</taxon>
        <taxon>Asteraceae</taxon>
        <taxon>Asteroideae</taxon>
        <taxon>Anthemideae</taxon>
        <taxon>Anthemidinae</taxon>
        <taxon>Tanacetum</taxon>
    </lineage>
</organism>
<protein>
    <recommendedName>
        <fullName evidence="3">Reverse transcriptase domain-containing protein</fullName>
    </recommendedName>
</protein>
<evidence type="ECO:0008006" key="3">
    <source>
        <dbReference type="Google" id="ProtNLM"/>
    </source>
</evidence>
<comment type="caution">
    <text evidence="2">The sequence shown here is derived from an EMBL/GenBank/DDBJ whole genome shotgun (WGS) entry which is preliminary data.</text>
</comment>